<dbReference type="PANTHER" id="PTHR37461:SF1">
    <property type="entry name" value="ANTI-SIGMA-K FACTOR RSKA"/>
    <property type="match status" value="1"/>
</dbReference>
<dbReference type="Pfam" id="PF13490">
    <property type="entry name" value="zf-HC2"/>
    <property type="match status" value="1"/>
</dbReference>
<keyword evidence="4" id="KW-0812">Transmembrane</keyword>
<name>A0ABW0APY1_9ACTN</name>
<protein>
    <recommendedName>
        <fullName evidence="10">Regulator of SigK</fullName>
    </recommendedName>
    <alternativeName>
        <fullName evidence="9">Sigma-K anti-sigma factor RskA</fullName>
    </alternativeName>
</protein>
<evidence type="ECO:0000256" key="7">
    <source>
        <dbReference type="ARBA" id="ARBA00023136"/>
    </source>
</evidence>
<evidence type="ECO:0000256" key="1">
    <source>
        <dbReference type="ARBA" id="ARBA00004167"/>
    </source>
</evidence>
<keyword evidence="5" id="KW-1133">Transmembrane helix</keyword>
<dbReference type="EMBL" id="JBHSKP010000024">
    <property type="protein sequence ID" value="MFC5155617.1"/>
    <property type="molecule type" value="Genomic_DNA"/>
</dbReference>
<keyword evidence="14" id="KW-1185">Reference proteome</keyword>
<gene>
    <name evidence="13" type="ORF">ACFPRH_28240</name>
</gene>
<dbReference type="InterPro" id="IPR027383">
    <property type="entry name" value="Znf_put"/>
</dbReference>
<evidence type="ECO:0000256" key="5">
    <source>
        <dbReference type="ARBA" id="ARBA00022989"/>
    </source>
</evidence>
<dbReference type="InterPro" id="IPR018764">
    <property type="entry name" value="RskA_C"/>
</dbReference>
<keyword evidence="6" id="KW-0805">Transcription regulation</keyword>
<evidence type="ECO:0000313" key="14">
    <source>
        <dbReference type="Proteomes" id="UP001596160"/>
    </source>
</evidence>
<evidence type="ECO:0000259" key="12">
    <source>
        <dbReference type="Pfam" id="PF13490"/>
    </source>
</evidence>
<evidence type="ECO:0000256" key="6">
    <source>
        <dbReference type="ARBA" id="ARBA00023015"/>
    </source>
</evidence>
<feature type="domain" description="Anti-sigma K factor RskA C-terminal" evidence="11">
    <location>
        <begin position="101"/>
        <end position="244"/>
    </location>
</feature>
<evidence type="ECO:0000256" key="4">
    <source>
        <dbReference type="ARBA" id="ARBA00022692"/>
    </source>
</evidence>
<feature type="domain" description="Putative zinc-finger" evidence="12">
    <location>
        <begin position="5"/>
        <end position="37"/>
    </location>
</feature>
<sequence>MSAVDVHTLSGAYALHALPEDERTAFERHLTGCSPCAQETRELAAVAARLGLALSVTPPPGLKAAVMARIGTVRQENPRTAPLRRTSARSLPGRAAALSHWVAAACLVVAAGLGGTALWQHQEAERAQDRARAAGVRLDRLAEVLGAPDARTHRASLPGGAGGTVVVSRERDRAVFTGDGMARPPAGKVYQLWYDDAGTMRPAGLLDPDRSTEAVLMTGPVDGAKGMGVTVEPAGGSPRPTSAPLMAIAFG</sequence>
<evidence type="ECO:0000256" key="10">
    <source>
        <dbReference type="ARBA" id="ARBA00030803"/>
    </source>
</evidence>
<organism evidence="13 14">
    <name type="scientific">Streptomyces amakusaensis</name>
    <dbReference type="NCBI Taxonomy" id="67271"/>
    <lineage>
        <taxon>Bacteria</taxon>
        <taxon>Bacillati</taxon>
        <taxon>Actinomycetota</taxon>
        <taxon>Actinomycetes</taxon>
        <taxon>Kitasatosporales</taxon>
        <taxon>Streptomycetaceae</taxon>
        <taxon>Streptomyces</taxon>
    </lineage>
</organism>
<comment type="caution">
    <text evidence="13">The sequence shown here is derived from an EMBL/GenBank/DDBJ whole genome shotgun (WGS) entry which is preliminary data.</text>
</comment>
<accession>A0ABW0APY1</accession>
<dbReference type="Proteomes" id="UP001596160">
    <property type="component" value="Unassembled WGS sequence"/>
</dbReference>
<keyword evidence="7" id="KW-0472">Membrane</keyword>
<evidence type="ECO:0000259" key="11">
    <source>
        <dbReference type="Pfam" id="PF10099"/>
    </source>
</evidence>
<evidence type="ECO:0000256" key="3">
    <source>
        <dbReference type="ARBA" id="ARBA00022475"/>
    </source>
</evidence>
<keyword evidence="3" id="KW-1003">Cell membrane</keyword>
<evidence type="ECO:0000256" key="8">
    <source>
        <dbReference type="ARBA" id="ARBA00023163"/>
    </source>
</evidence>
<evidence type="ECO:0000256" key="2">
    <source>
        <dbReference type="ARBA" id="ARBA00004236"/>
    </source>
</evidence>
<reference evidence="14" key="1">
    <citation type="journal article" date="2019" name="Int. J. Syst. Evol. Microbiol.">
        <title>The Global Catalogue of Microorganisms (GCM) 10K type strain sequencing project: providing services to taxonomists for standard genome sequencing and annotation.</title>
        <authorList>
            <consortium name="The Broad Institute Genomics Platform"/>
            <consortium name="The Broad Institute Genome Sequencing Center for Infectious Disease"/>
            <person name="Wu L."/>
            <person name="Ma J."/>
        </authorList>
    </citation>
    <scope>NUCLEOTIDE SEQUENCE [LARGE SCALE GENOMIC DNA]</scope>
    <source>
        <strain evidence="14">PCU 266</strain>
    </source>
</reference>
<evidence type="ECO:0000256" key="9">
    <source>
        <dbReference type="ARBA" id="ARBA00029829"/>
    </source>
</evidence>
<dbReference type="Pfam" id="PF10099">
    <property type="entry name" value="RskA_C"/>
    <property type="match status" value="1"/>
</dbReference>
<dbReference type="RefSeq" id="WP_344483618.1">
    <property type="nucleotide sequence ID" value="NZ_BAAASB010000021.1"/>
</dbReference>
<dbReference type="Gene3D" id="1.10.10.1320">
    <property type="entry name" value="Anti-sigma factor, zinc-finger domain"/>
    <property type="match status" value="1"/>
</dbReference>
<dbReference type="InterPro" id="IPR051474">
    <property type="entry name" value="Anti-sigma-K/W_factor"/>
</dbReference>
<evidence type="ECO:0000313" key="13">
    <source>
        <dbReference type="EMBL" id="MFC5155617.1"/>
    </source>
</evidence>
<keyword evidence="8" id="KW-0804">Transcription</keyword>
<proteinExistence type="predicted"/>
<dbReference type="InterPro" id="IPR041916">
    <property type="entry name" value="Anti_sigma_zinc_sf"/>
</dbReference>
<comment type="subcellular location">
    <subcellularLocation>
        <location evidence="2">Cell membrane</location>
    </subcellularLocation>
    <subcellularLocation>
        <location evidence="1">Membrane</location>
        <topology evidence="1">Single-pass membrane protein</topology>
    </subcellularLocation>
</comment>
<dbReference type="PANTHER" id="PTHR37461">
    <property type="entry name" value="ANTI-SIGMA-K FACTOR RSKA"/>
    <property type="match status" value="1"/>
</dbReference>